<organism evidence="2 3">
    <name type="scientific">Bifidobacterium callitrichos DSM 23973</name>
    <dbReference type="NCBI Taxonomy" id="1437609"/>
    <lineage>
        <taxon>Bacteria</taxon>
        <taxon>Bacillati</taxon>
        <taxon>Actinomycetota</taxon>
        <taxon>Actinomycetes</taxon>
        <taxon>Bifidobacteriales</taxon>
        <taxon>Bifidobacteriaceae</taxon>
        <taxon>Bifidobacterium</taxon>
    </lineage>
</organism>
<feature type="domain" description="N-acetyltransferase" evidence="1">
    <location>
        <begin position="13"/>
        <end position="167"/>
    </location>
</feature>
<dbReference type="InterPro" id="IPR016181">
    <property type="entry name" value="Acyl_CoA_acyltransferase"/>
</dbReference>
<dbReference type="EMBL" id="JGYS01000017">
    <property type="protein sequence ID" value="KFI52365.1"/>
    <property type="molecule type" value="Genomic_DNA"/>
</dbReference>
<gene>
    <name evidence="2" type="ORF">BCAL_2010</name>
</gene>
<dbReference type="SUPFAM" id="SSF55729">
    <property type="entry name" value="Acyl-CoA N-acyltransferases (Nat)"/>
    <property type="match status" value="1"/>
</dbReference>
<dbReference type="PANTHER" id="PTHR43792:SF1">
    <property type="entry name" value="N-ACETYLTRANSFERASE DOMAIN-CONTAINING PROTEIN"/>
    <property type="match status" value="1"/>
</dbReference>
<keyword evidence="2" id="KW-0808">Transferase</keyword>
<dbReference type="GO" id="GO:0016747">
    <property type="term" value="F:acyltransferase activity, transferring groups other than amino-acyl groups"/>
    <property type="evidence" value="ECO:0007669"/>
    <property type="project" value="InterPro"/>
</dbReference>
<dbReference type="PANTHER" id="PTHR43792">
    <property type="entry name" value="GNAT FAMILY, PUTATIVE (AFU_ORTHOLOGUE AFUA_3G00765)-RELATED-RELATED"/>
    <property type="match status" value="1"/>
</dbReference>
<dbReference type="RefSeq" id="WP_043166613.1">
    <property type="nucleotide sequence ID" value="NZ_JDUV01000015.1"/>
</dbReference>
<dbReference type="InterPro" id="IPR051531">
    <property type="entry name" value="N-acetyltransferase"/>
</dbReference>
<accession>A0A087A0R5</accession>
<dbReference type="AlphaFoldDB" id="A0A087A0R5"/>
<comment type="caution">
    <text evidence="2">The sequence shown here is derived from an EMBL/GenBank/DDBJ whole genome shotgun (WGS) entry which is preliminary data.</text>
</comment>
<dbReference type="Proteomes" id="UP000029072">
    <property type="component" value="Unassembled WGS sequence"/>
</dbReference>
<dbReference type="CDD" id="cd04301">
    <property type="entry name" value="NAT_SF"/>
    <property type="match status" value="1"/>
</dbReference>
<dbReference type="Gene3D" id="3.40.630.30">
    <property type="match status" value="1"/>
</dbReference>
<name>A0A087A0R5_9BIFI</name>
<protein>
    <submittedName>
        <fullName evidence="2">N-acetyltransferase GCN5</fullName>
    </submittedName>
</protein>
<dbReference type="STRING" id="1437609.BCAL_2010"/>
<evidence type="ECO:0000313" key="3">
    <source>
        <dbReference type="Proteomes" id="UP000029072"/>
    </source>
</evidence>
<dbReference type="InterPro" id="IPR000182">
    <property type="entry name" value="GNAT_dom"/>
</dbReference>
<proteinExistence type="predicted"/>
<reference evidence="2 3" key="1">
    <citation type="submission" date="2014-03" db="EMBL/GenBank/DDBJ databases">
        <title>Genomics of Bifidobacteria.</title>
        <authorList>
            <person name="Ventura M."/>
            <person name="Milani C."/>
            <person name="Lugli G.A."/>
        </authorList>
    </citation>
    <scope>NUCLEOTIDE SEQUENCE [LARGE SCALE GENOMIC DNA]</scope>
    <source>
        <strain evidence="2 3">DSM 23973</strain>
    </source>
</reference>
<dbReference type="PROSITE" id="PS51186">
    <property type="entry name" value="GNAT"/>
    <property type="match status" value="1"/>
</dbReference>
<dbReference type="OrthoDB" id="3533156at2"/>
<evidence type="ECO:0000259" key="1">
    <source>
        <dbReference type="PROSITE" id="PS51186"/>
    </source>
</evidence>
<sequence length="187" mass="21876">MGTAKKRLKPRPPKLRKPTKADVPAMYAMYSDPRIWWNQSGDEHPNMEYTNAVLEQWLSGWRYDALDIWVACKQNTFIGTGGVRRCGNAWHLQYCVKPEYWHQGYGTYIATSGVKAAAYFDKTMPVFLTMLRDNYTSRLIANRLGFRNVRNDFDPKTGMYPRQIFANRPITDKELRDYLDALHKLKE</sequence>
<evidence type="ECO:0000313" key="2">
    <source>
        <dbReference type="EMBL" id="KFI52365.1"/>
    </source>
</evidence>
<dbReference type="Pfam" id="PF13302">
    <property type="entry name" value="Acetyltransf_3"/>
    <property type="match status" value="1"/>
</dbReference>
<dbReference type="eggNOG" id="COG1670">
    <property type="taxonomic scope" value="Bacteria"/>
</dbReference>